<dbReference type="PANTHER" id="PTHR35399:SF2">
    <property type="entry name" value="DUF839 DOMAIN-CONTAINING PROTEIN"/>
    <property type="match status" value="1"/>
</dbReference>
<sequence length="671" mass="72127">MTHSTRRQALPLFGSWHSGTFSKCTSKCNDECHTAPSNPRAAAVDDFGAVAARMISRRNILKGGALAGMVLATASLDGLATERVAMAQDGTQIGFTPISASSADSVVVPEGYSWNTFLRWGDPIIKGTPGLTTDYSNLTVEQQEGAFGYNNDFVAFVPATRGGTESDEGLLVVNHEYTQGELMFASYDPDNPTEVQVNIEIAAHGASVVEVYREGGAMYYRRGGALNRRITGTTPMTMTGPAAGHAKLRTSTDPSGTEVMGTFNNCAGGKTPWGTILTAEENFNQYFGLPDGAAAPAEDDPVRVDHDRYGVAYEASGRKWERFVDRFDLSKEPNEPYRHGWIVEIDPYDPDFVPRKHTALGRFKHEGAETTVAPDGRLVAYLGDDERFDYLYKYVSNGTYSPDNTLEENMALLDDGTLYVATFSDDQTGQWIPLVHGQNGLTAENGFADQGDVLIRARAAGDTVGATPMDRPEDVQPDPNRPGYVYVACTNNTRRTEEVGVNAANPRLDNQWGHVIELVEAGNDVGATTFSWDFLLLCGDPEDDSTFFGGYDKSQVSPISAPDNLAFTPSGDLLVATDGQPGGLELNDAFHWVPLTGSERGHVQQFLSVPVGAEACGPEFTPDGQTLFCAVQHPGDGGTLAAPISQFPDPGRGARPAMISIWKTGGGVVGS</sequence>
<protein>
    <submittedName>
        <fullName evidence="1">Phosphatase</fullName>
    </submittedName>
</protein>
<dbReference type="EMBL" id="CP031165">
    <property type="protein sequence ID" value="AXV09376.1"/>
    <property type="molecule type" value="Genomic_DNA"/>
</dbReference>
<dbReference type="PROSITE" id="PS51318">
    <property type="entry name" value="TAT"/>
    <property type="match status" value="1"/>
</dbReference>
<dbReference type="PANTHER" id="PTHR35399">
    <property type="entry name" value="SLR8030 PROTEIN"/>
    <property type="match status" value="1"/>
</dbReference>
<dbReference type="SUPFAM" id="SSF63829">
    <property type="entry name" value="Calcium-dependent phosphotriesterase"/>
    <property type="match status" value="1"/>
</dbReference>
<reference evidence="1 2" key="1">
    <citation type="submission" date="2018-09" db="EMBL/GenBank/DDBJ databases">
        <title>Complete genome sequence of Euzebya sp. DY32-46 isolated from seawater of Pacific Ocean.</title>
        <authorList>
            <person name="Xu L."/>
            <person name="Wu Y.-H."/>
            <person name="Xu X.-W."/>
        </authorList>
    </citation>
    <scope>NUCLEOTIDE SEQUENCE [LARGE SCALE GENOMIC DNA]</scope>
    <source>
        <strain evidence="1 2">DY32-46</strain>
    </source>
</reference>
<name>A0A346Y4H9_9ACTN</name>
<organism evidence="1 2">
    <name type="scientific">Euzebya pacifica</name>
    <dbReference type="NCBI Taxonomy" id="1608957"/>
    <lineage>
        <taxon>Bacteria</taxon>
        <taxon>Bacillati</taxon>
        <taxon>Actinomycetota</taxon>
        <taxon>Nitriliruptoria</taxon>
        <taxon>Euzebyales</taxon>
    </lineage>
</organism>
<evidence type="ECO:0000313" key="1">
    <source>
        <dbReference type="EMBL" id="AXV09376.1"/>
    </source>
</evidence>
<proteinExistence type="predicted"/>
<keyword evidence="2" id="KW-1185">Reference proteome</keyword>
<dbReference type="OrthoDB" id="9801383at2"/>
<dbReference type="RefSeq" id="WP_114593570.1">
    <property type="nucleotide sequence ID" value="NZ_CP031165.1"/>
</dbReference>
<evidence type="ECO:0000313" key="2">
    <source>
        <dbReference type="Proteomes" id="UP000264006"/>
    </source>
</evidence>
<dbReference type="InterPro" id="IPR008557">
    <property type="entry name" value="PhoX"/>
</dbReference>
<gene>
    <name evidence="1" type="ORF">DVS28_a4715</name>
</gene>
<dbReference type="AlphaFoldDB" id="A0A346Y4H9"/>
<dbReference type="KEGG" id="euz:DVS28_a4715"/>
<dbReference type="Pfam" id="PF05787">
    <property type="entry name" value="PhoX"/>
    <property type="match status" value="1"/>
</dbReference>
<dbReference type="InterPro" id="IPR006311">
    <property type="entry name" value="TAT_signal"/>
</dbReference>
<accession>A0A346Y4H9</accession>
<dbReference type="Proteomes" id="UP000264006">
    <property type="component" value="Chromosome"/>
</dbReference>